<evidence type="ECO:0000313" key="4">
    <source>
        <dbReference type="Proteomes" id="UP000646548"/>
    </source>
</evidence>
<sequence length="139" mass="15808">MVQPQPDGPMQWDMSGEDSAGALRVPPELAGHEVVSRLLCDNQQLREALRRSNQALRLRCEEMEGWQQRTRDEREFLSCRFQEARALVERLAQEKSLAKGHSERAGLLPFFRCVLQLKSDRRPAGASNCKRADGWSADS</sequence>
<evidence type="ECO:0000259" key="2">
    <source>
        <dbReference type="Pfam" id="PF11577"/>
    </source>
</evidence>
<dbReference type="GO" id="GO:0008385">
    <property type="term" value="C:IkappaB kinase complex"/>
    <property type="evidence" value="ECO:0007669"/>
    <property type="project" value="TreeGrafter"/>
</dbReference>
<dbReference type="GO" id="GO:0005634">
    <property type="term" value="C:nucleus"/>
    <property type="evidence" value="ECO:0007669"/>
    <property type="project" value="TreeGrafter"/>
</dbReference>
<dbReference type="InterPro" id="IPR051301">
    <property type="entry name" value="Optineurin/NFkB_EssMod"/>
</dbReference>
<dbReference type="InterPro" id="IPR021063">
    <property type="entry name" value="NEMO_N"/>
</dbReference>
<evidence type="ECO:0000256" key="1">
    <source>
        <dbReference type="SAM" id="MobiDB-lite"/>
    </source>
</evidence>
<feature type="region of interest" description="Disordered" evidence="1">
    <location>
        <begin position="1"/>
        <end position="26"/>
    </location>
</feature>
<dbReference type="Proteomes" id="UP000646548">
    <property type="component" value="Unassembled WGS sequence"/>
</dbReference>
<accession>A0A834F8Q4</accession>
<name>A0A834F8Q4_ORYME</name>
<organism evidence="3 4">
    <name type="scientific">Oryzias melastigma</name>
    <name type="common">Marine medaka</name>
    <dbReference type="NCBI Taxonomy" id="30732"/>
    <lineage>
        <taxon>Eukaryota</taxon>
        <taxon>Metazoa</taxon>
        <taxon>Chordata</taxon>
        <taxon>Craniata</taxon>
        <taxon>Vertebrata</taxon>
        <taxon>Euteleostomi</taxon>
        <taxon>Actinopterygii</taxon>
        <taxon>Neopterygii</taxon>
        <taxon>Teleostei</taxon>
        <taxon>Neoteleostei</taxon>
        <taxon>Acanthomorphata</taxon>
        <taxon>Ovalentaria</taxon>
        <taxon>Atherinomorphae</taxon>
        <taxon>Beloniformes</taxon>
        <taxon>Adrianichthyidae</taxon>
        <taxon>Oryziinae</taxon>
        <taxon>Oryzias</taxon>
    </lineage>
</organism>
<dbReference type="GO" id="GO:0043123">
    <property type="term" value="P:positive regulation of canonical NF-kappaB signal transduction"/>
    <property type="evidence" value="ECO:0007669"/>
    <property type="project" value="TreeGrafter"/>
</dbReference>
<protein>
    <submittedName>
        <fullName evidence="3">NF-kappa-B essential modulator</fullName>
    </submittedName>
</protein>
<dbReference type="PANTHER" id="PTHR31553:SF3">
    <property type="entry name" value="NF-KAPPA-B ESSENTIAL MODULATOR"/>
    <property type="match status" value="1"/>
</dbReference>
<feature type="domain" description="NF-kappa-B essential modulator NEMO N-terminal" evidence="2">
    <location>
        <begin position="30"/>
        <end position="95"/>
    </location>
</feature>
<comment type="caution">
    <text evidence="3">The sequence shown here is derived from an EMBL/GenBank/DDBJ whole genome shotgun (WGS) entry which is preliminary data.</text>
</comment>
<dbReference type="AlphaFoldDB" id="A0A834F8Q4"/>
<reference evidence="3" key="1">
    <citation type="journal article" name="BMC Genomics">
        <title>Long-read sequencing and de novo genome assembly of marine medaka (Oryzias melastigma).</title>
        <authorList>
            <person name="Liang P."/>
            <person name="Saqib H.S.A."/>
            <person name="Ni X."/>
            <person name="Shen Y."/>
        </authorList>
    </citation>
    <scope>NUCLEOTIDE SEQUENCE</scope>
    <source>
        <strain evidence="3">Bigg-433</strain>
    </source>
</reference>
<dbReference type="PANTHER" id="PTHR31553">
    <property type="entry name" value="NF-KAPPA-B ESSENTIAL MODULATOR"/>
    <property type="match status" value="1"/>
</dbReference>
<dbReference type="GO" id="GO:0070530">
    <property type="term" value="F:K63-linked polyubiquitin modification-dependent protein binding"/>
    <property type="evidence" value="ECO:0007669"/>
    <property type="project" value="TreeGrafter"/>
</dbReference>
<dbReference type="Gene3D" id="1.20.5.390">
    <property type="entry name" value="L1 transposable element, trimerization domain"/>
    <property type="match status" value="1"/>
</dbReference>
<proteinExistence type="predicted"/>
<evidence type="ECO:0000313" key="3">
    <source>
        <dbReference type="EMBL" id="KAF6725026.1"/>
    </source>
</evidence>
<dbReference type="Pfam" id="PF11577">
    <property type="entry name" value="NEMO"/>
    <property type="match status" value="1"/>
</dbReference>
<dbReference type="FunFam" id="1.20.5.390:FF:000008">
    <property type="entry name" value="Inhibitor of kappa light polypeptide gene enhancer in B-cells, kinase gamma"/>
    <property type="match status" value="1"/>
</dbReference>
<gene>
    <name evidence="3" type="ORF">FQA47_006120</name>
</gene>
<dbReference type="EMBL" id="WKFB01000378">
    <property type="protein sequence ID" value="KAF6725026.1"/>
    <property type="molecule type" value="Genomic_DNA"/>
</dbReference>